<evidence type="ECO:0000256" key="9">
    <source>
        <dbReference type="ARBA" id="ARBA00023136"/>
    </source>
</evidence>
<feature type="transmembrane region" description="Helical" evidence="10">
    <location>
        <begin position="172"/>
        <end position="189"/>
    </location>
</feature>
<feature type="transmembrane region" description="Helical" evidence="10">
    <location>
        <begin position="28"/>
        <end position="45"/>
    </location>
</feature>
<comment type="caution">
    <text evidence="11">The sequence shown here is derived from an EMBL/GenBank/DDBJ whole genome shotgun (WGS) entry which is preliminary data.</text>
</comment>
<dbReference type="Proteomes" id="UP000541425">
    <property type="component" value="Unassembled WGS sequence"/>
</dbReference>
<accession>A0A7W5XWV8</accession>
<dbReference type="EMBL" id="JACICA010000001">
    <property type="protein sequence ID" value="MBB3701633.1"/>
    <property type="molecule type" value="Genomic_DNA"/>
</dbReference>
<evidence type="ECO:0000256" key="4">
    <source>
        <dbReference type="ARBA" id="ARBA00017522"/>
    </source>
</evidence>
<organism evidence="11 12">
    <name type="scientific">Alloprevotella rava</name>
    <dbReference type="NCBI Taxonomy" id="671218"/>
    <lineage>
        <taxon>Bacteria</taxon>
        <taxon>Pseudomonadati</taxon>
        <taxon>Bacteroidota</taxon>
        <taxon>Bacteroidia</taxon>
        <taxon>Bacteroidales</taxon>
        <taxon>Prevotellaceae</taxon>
        <taxon>Alloprevotella</taxon>
    </lineage>
</organism>
<dbReference type="NCBIfam" id="TIGR01528">
    <property type="entry name" value="NMN_trans_PnuC"/>
    <property type="match status" value="1"/>
</dbReference>
<dbReference type="InterPro" id="IPR006419">
    <property type="entry name" value="NMN_transpt_PnuC"/>
</dbReference>
<evidence type="ECO:0000313" key="11">
    <source>
        <dbReference type="EMBL" id="MBB3701633.1"/>
    </source>
</evidence>
<keyword evidence="8 10" id="KW-1133">Transmembrane helix</keyword>
<feature type="transmembrane region" description="Helical" evidence="10">
    <location>
        <begin position="94"/>
        <end position="116"/>
    </location>
</feature>
<evidence type="ECO:0000256" key="6">
    <source>
        <dbReference type="ARBA" id="ARBA00022475"/>
    </source>
</evidence>
<comment type="function">
    <text evidence="1">Required for nicotinamide riboside transport across the inner membrane.</text>
</comment>
<dbReference type="Pfam" id="PF04973">
    <property type="entry name" value="NMN_transporter"/>
    <property type="match status" value="1"/>
</dbReference>
<dbReference type="PANTHER" id="PTHR36122">
    <property type="entry name" value="NICOTINAMIDE RIBOSIDE TRANSPORTER PNUC"/>
    <property type="match status" value="1"/>
</dbReference>
<dbReference type="PANTHER" id="PTHR36122:SF2">
    <property type="entry name" value="NICOTINAMIDE RIBOSIDE TRANSPORTER PNUC"/>
    <property type="match status" value="1"/>
</dbReference>
<dbReference type="GO" id="GO:0034257">
    <property type="term" value="F:nicotinamide riboside transmembrane transporter activity"/>
    <property type="evidence" value="ECO:0007669"/>
    <property type="project" value="InterPro"/>
</dbReference>
<evidence type="ECO:0000256" key="8">
    <source>
        <dbReference type="ARBA" id="ARBA00022989"/>
    </source>
</evidence>
<keyword evidence="5" id="KW-0813">Transport</keyword>
<evidence type="ECO:0000256" key="7">
    <source>
        <dbReference type="ARBA" id="ARBA00022692"/>
    </source>
</evidence>
<sequence>MDIFLLLDIVGTCIGLIYLWLEYNAKRSLWIVSMIMPAIDIFLYYEKGLYADFGMAIYYLLIAIYGWIVWNFGQTKQQSAVNHKKAYRPIVKTPTWQIPLLTLAFAGIWALLYFVLTKTDSTVPVLDSMANALSIVAMWMLARKYLEQWLVWLVVDAILCGLYIYKGVPFHGALYGFYTIIAILGYRKWQRMLKA</sequence>
<evidence type="ECO:0000256" key="3">
    <source>
        <dbReference type="ARBA" id="ARBA00006669"/>
    </source>
</evidence>
<evidence type="ECO:0000313" key="12">
    <source>
        <dbReference type="Proteomes" id="UP000541425"/>
    </source>
</evidence>
<dbReference type="GO" id="GO:0005886">
    <property type="term" value="C:plasma membrane"/>
    <property type="evidence" value="ECO:0007669"/>
    <property type="project" value="UniProtKB-SubCell"/>
</dbReference>
<evidence type="ECO:0000256" key="1">
    <source>
        <dbReference type="ARBA" id="ARBA00002672"/>
    </source>
</evidence>
<gene>
    <name evidence="11" type="ORF">FHS60_000075</name>
</gene>
<evidence type="ECO:0000256" key="2">
    <source>
        <dbReference type="ARBA" id="ARBA00004651"/>
    </source>
</evidence>
<feature type="transmembrane region" description="Helical" evidence="10">
    <location>
        <begin position="57"/>
        <end position="73"/>
    </location>
</feature>
<dbReference type="AlphaFoldDB" id="A0A7W5XWV8"/>
<keyword evidence="6" id="KW-1003">Cell membrane</keyword>
<name>A0A7W5XWV8_9BACT</name>
<keyword evidence="7 10" id="KW-0812">Transmembrane</keyword>
<evidence type="ECO:0000256" key="5">
    <source>
        <dbReference type="ARBA" id="ARBA00022448"/>
    </source>
</evidence>
<dbReference type="RefSeq" id="WP_183693457.1">
    <property type="nucleotide sequence ID" value="NZ_JACICA010000001.1"/>
</dbReference>
<protein>
    <recommendedName>
        <fullName evidence="4">Nicotinamide riboside transporter PnuC</fullName>
    </recommendedName>
</protein>
<evidence type="ECO:0000256" key="10">
    <source>
        <dbReference type="SAM" id="Phobius"/>
    </source>
</evidence>
<comment type="subcellular location">
    <subcellularLocation>
        <location evidence="2">Cell membrane</location>
        <topology evidence="2">Multi-pass membrane protein</topology>
    </subcellularLocation>
</comment>
<feature type="transmembrane region" description="Helical" evidence="10">
    <location>
        <begin position="6"/>
        <end position="21"/>
    </location>
</feature>
<keyword evidence="9 10" id="KW-0472">Membrane</keyword>
<reference evidence="11 12" key="1">
    <citation type="submission" date="2020-08" db="EMBL/GenBank/DDBJ databases">
        <title>Genomic Encyclopedia of Type Strains, Phase IV (KMG-IV): sequencing the most valuable type-strain genomes for metagenomic binning, comparative biology and taxonomic classification.</title>
        <authorList>
            <person name="Goeker M."/>
        </authorList>
    </citation>
    <scope>NUCLEOTIDE SEQUENCE [LARGE SCALE GENOMIC DNA]</scope>
    <source>
        <strain evidence="11 12">DSM 22548</strain>
    </source>
</reference>
<proteinExistence type="inferred from homology"/>
<comment type="similarity">
    <text evidence="3">Belongs to the nicotinamide ribonucleoside (NR) uptake permease (TC 4.B.1) family.</text>
</comment>